<dbReference type="Pfam" id="PF17765">
    <property type="entry name" value="MLTR_LBD"/>
    <property type="match status" value="1"/>
</dbReference>
<evidence type="ECO:0000259" key="1">
    <source>
        <dbReference type="Pfam" id="PF17765"/>
    </source>
</evidence>
<dbReference type="PANTHER" id="PTHR35010">
    <property type="entry name" value="BLL4672 PROTEIN-RELATED"/>
    <property type="match status" value="1"/>
</dbReference>
<dbReference type="EMBL" id="JBBLYY010000061">
    <property type="protein sequence ID" value="MEK0172156.1"/>
    <property type="molecule type" value="Genomic_DNA"/>
</dbReference>
<proteinExistence type="predicted"/>
<comment type="caution">
    <text evidence="2">The sequence shown here is derived from an EMBL/GenBank/DDBJ whole genome shotgun (WGS) entry which is preliminary data.</text>
</comment>
<keyword evidence="3" id="KW-1185">Reference proteome</keyword>
<dbReference type="RefSeq" id="WP_340197526.1">
    <property type="nucleotide sequence ID" value="NZ_JBBKAP010000072.1"/>
</dbReference>
<sequence>MSRNGAGGVAPHGVRELVAAIGCLPAVVTDRHLTVVVSNPLARALSGAFHPSVNIARYTFLDSVTDDESPEWLDASGQIAAMLRDSLEQHEEDDGFRRLVGELSSQSVSFARAWAHDARRPARSAAVRFVQPFVGPITMVFQELLIPDDFALRMLLWRPADDPTERDAFARLVEYAAGER</sequence>
<evidence type="ECO:0000313" key="3">
    <source>
        <dbReference type="Proteomes" id="UP001370299"/>
    </source>
</evidence>
<feature type="domain" description="MmyB-like transcription regulator ligand binding" evidence="1">
    <location>
        <begin position="12"/>
        <end position="166"/>
    </location>
</feature>
<accession>A0ABU8YCA3</accession>
<gene>
    <name evidence="2" type="ORF">WMN62_11815</name>
</gene>
<name>A0ABU8YCA3_9MICO</name>
<protein>
    <recommendedName>
        <fullName evidence="1">MmyB-like transcription regulator ligand binding domain-containing protein</fullName>
    </recommendedName>
</protein>
<dbReference type="Gene3D" id="3.30.450.180">
    <property type="match status" value="1"/>
</dbReference>
<dbReference type="InterPro" id="IPR041413">
    <property type="entry name" value="MLTR_LBD"/>
</dbReference>
<reference evidence="2 3" key="1">
    <citation type="submission" date="2024-03" db="EMBL/GenBank/DDBJ databases">
        <title>Whole genomes of four grape xylem sap localized bacterial endophytes.</title>
        <authorList>
            <person name="Kumar G."/>
            <person name="Savka M.A."/>
        </authorList>
    </citation>
    <scope>NUCLEOTIDE SEQUENCE [LARGE SCALE GENOMIC DNA]</scope>
    <source>
        <strain evidence="2 3">RIT_GXS8</strain>
    </source>
</reference>
<dbReference type="Proteomes" id="UP001370299">
    <property type="component" value="Unassembled WGS sequence"/>
</dbReference>
<organism evidence="2 3">
    <name type="scientific">Curtobacterium citreum</name>
    <dbReference type="NCBI Taxonomy" id="2036"/>
    <lineage>
        <taxon>Bacteria</taxon>
        <taxon>Bacillati</taxon>
        <taxon>Actinomycetota</taxon>
        <taxon>Actinomycetes</taxon>
        <taxon>Micrococcales</taxon>
        <taxon>Microbacteriaceae</taxon>
        <taxon>Curtobacterium</taxon>
    </lineage>
</organism>
<evidence type="ECO:0000313" key="2">
    <source>
        <dbReference type="EMBL" id="MEK0172156.1"/>
    </source>
</evidence>
<dbReference type="PANTHER" id="PTHR35010:SF2">
    <property type="entry name" value="BLL4672 PROTEIN"/>
    <property type="match status" value="1"/>
</dbReference>